<dbReference type="AlphaFoldDB" id="H5X5T0"/>
<organism evidence="2 3">
    <name type="scientific">Saccharomonospora marina XMU15</name>
    <dbReference type="NCBI Taxonomy" id="882083"/>
    <lineage>
        <taxon>Bacteria</taxon>
        <taxon>Bacillati</taxon>
        <taxon>Actinomycetota</taxon>
        <taxon>Actinomycetes</taxon>
        <taxon>Pseudonocardiales</taxon>
        <taxon>Pseudonocardiaceae</taxon>
        <taxon>Saccharomonospora</taxon>
    </lineage>
</organism>
<feature type="chain" id="PRO_5003600735" description="DUF3558 domain-containing protein" evidence="1">
    <location>
        <begin position="25"/>
        <end position="326"/>
    </location>
</feature>
<dbReference type="PROSITE" id="PS51257">
    <property type="entry name" value="PROKAR_LIPOPROTEIN"/>
    <property type="match status" value="1"/>
</dbReference>
<sequence>MLSRVPAFAALLAAALVGLLGGCAGEDLSKSNYERTTVPAKPGSGQADVPTGPITDPAVSLSALRTVDPCALLSADPTADFERVGEPSELEWGACRTELRDAGGKTLQLSLELGESLVMAEQATGNVEGLPLVENKIDDETCFVTAVTSRAPSMGIGLQVQYSGGEPCGQGVAILAAVVRSVRADPPTYSPAPDSLLPVEPCDSVAADTVTGVLGDEATRQAAGLHMCQFQSGRSTVHVRFHSGYPPDPENGTRIDIGGVTAVSEPGATDTAECDVSWQHRAGAEDGDGEIVSVSYYDFGEDVTKDDACARAGEFARSVVAALPSR</sequence>
<keyword evidence="1" id="KW-0732">Signal</keyword>
<evidence type="ECO:0000313" key="2">
    <source>
        <dbReference type="EMBL" id="EHR52284.1"/>
    </source>
</evidence>
<gene>
    <name evidence="2" type="ORF">SacmaDRAFT_4089</name>
</gene>
<dbReference type="STRING" id="882083.SacmaDRAFT_4089"/>
<protein>
    <recommendedName>
        <fullName evidence="4">DUF3558 domain-containing protein</fullName>
    </recommendedName>
</protein>
<evidence type="ECO:0008006" key="4">
    <source>
        <dbReference type="Google" id="ProtNLM"/>
    </source>
</evidence>
<dbReference type="Pfam" id="PF12079">
    <property type="entry name" value="DUF3558"/>
    <property type="match status" value="1"/>
</dbReference>
<evidence type="ECO:0000313" key="3">
    <source>
        <dbReference type="Proteomes" id="UP000004926"/>
    </source>
</evidence>
<dbReference type="eggNOG" id="COG0515">
    <property type="taxonomic scope" value="Bacteria"/>
</dbReference>
<dbReference type="EMBL" id="CM001439">
    <property type="protein sequence ID" value="EHR52284.1"/>
    <property type="molecule type" value="Genomic_DNA"/>
</dbReference>
<dbReference type="InterPro" id="IPR024520">
    <property type="entry name" value="DUF3558"/>
</dbReference>
<dbReference type="Proteomes" id="UP000004926">
    <property type="component" value="Chromosome"/>
</dbReference>
<feature type="signal peptide" evidence="1">
    <location>
        <begin position="1"/>
        <end position="24"/>
    </location>
</feature>
<dbReference type="RefSeq" id="WP_009155662.1">
    <property type="nucleotide sequence ID" value="NZ_CM001439.1"/>
</dbReference>
<proteinExistence type="predicted"/>
<accession>H5X5T0</accession>
<name>H5X5T0_9PSEU</name>
<keyword evidence="3" id="KW-1185">Reference proteome</keyword>
<evidence type="ECO:0000256" key="1">
    <source>
        <dbReference type="SAM" id="SignalP"/>
    </source>
</evidence>
<dbReference type="HOGENOM" id="CLU_067266_0_0_11"/>
<reference evidence="2 3" key="1">
    <citation type="journal article" date="2012" name="Stand. Genomic Sci.">
        <title>Genome sequence of the ocean sediment bacterium Saccharomonospora marina type strain (XMU15(T)).</title>
        <authorList>
            <person name="Klenk H.P."/>
            <person name="Lu M."/>
            <person name="Lucas S."/>
            <person name="Lapidus A."/>
            <person name="Copeland A."/>
            <person name="Pitluck S."/>
            <person name="Goodwin L.A."/>
            <person name="Han C."/>
            <person name="Tapia R."/>
            <person name="Brambilla E.M."/>
            <person name="Potter G."/>
            <person name="Land M."/>
            <person name="Ivanova N."/>
            <person name="Rohde M."/>
            <person name="Goker M."/>
            <person name="Detter J.C."/>
            <person name="Li W.J."/>
            <person name="Kyrpides N.C."/>
            <person name="Woyke T."/>
        </authorList>
    </citation>
    <scope>NUCLEOTIDE SEQUENCE [LARGE SCALE GENOMIC DNA]</scope>
    <source>
        <strain evidence="2 3">XMU15</strain>
    </source>
</reference>